<reference evidence="1" key="1">
    <citation type="submission" date="2018-11" db="EMBL/GenBank/DDBJ databases">
        <authorList>
            <consortium name="Pathogen Informatics"/>
        </authorList>
    </citation>
    <scope>NUCLEOTIDE SEQUENCE</scope>
</reference>
<proteinExistence type="predicted"/>
<comment type="caution">
    <text evidence="1">The sequence shown here is derived from an EMBL/GenBank/DDBJ whole genome shotgun (WGS) entry which is preliminary data.</text>
</comment>
<organism evidence="1 2">
    <name type="scientific">Protopolystoma xenopodis</name>
    <dbReference type="NCBI Taxonomy" id="117903"/>
    <lineage>
        <taxon>Eukaryota</taxon>
        <taxon>Metazoa</taxon>
        <taxon>Spiralia</taxon>
        <taxon>Lophotrochozoa</taxon>
        <taxon>Platyhelminthes</taxon>
        <taxon>Monogenea</taxon>
        <taxon>Polyopisthocotylea</taxon>
        <taxon>Polystomatidea</taxon>
        <taxon>Polystomatidae</taxon>
        <taxon>Protopolystoma</taxon>
    </lineage>
</organism>
<evidence type="ECO:0000313" key="1">
    <source>
        <dbReference type="EMBL" id="VEL20653.1"/>
    </source>
</evidence>
<dbReference type="AlphaFoldDB" id="A0A448WUN2"/>
<dbReference type="EMBL" id="CAAALY010047437">
    <property type="protein sequence ID" value="VEL20653.1"/>
    <property type="molecule type" value="Genomic_DNA"/>
</dbReference>
<keyword evidence="2" id="KW-1185">Reference proteome</keyword>
<name>A0A448WUN2_9PLAT</name>
<sequence length="91" mass="9791">MRSRSTLWGREVNGFMGLQANANPPRGSAAVATRHNRQVERKAHSKGGIHTFPTVVGSTGCTFQPQKLKPANLTSGVGPEMSFPVEARTCK</sequence>
<dbReference type="Proteomes" id="UP000784294">
    <property type="component" value="Unassembled WGS sequence"/>
</dbReference>
<gene>
    <name evidence="1" type="ORF">PXEA_LOCUS14093</name>
</gene>
<protein>
    <submittedName>
        <fullName evidence="1">Uncharacterized protein</fullName>
    </submittedName>
</protein>
<accession>A0A448WUN2</accession>
<evidence type="ECO:0000313" key="2">
    <source>
        <dbReference type="Proteomes" id="UP000784294"/>
    </source>
</evidence>